<dbReference type="PROSITE" id="PS51257">
    <property type="entry name" value="PROKAR_LIPOPROTEIN"/>
    <property type="match status" value="1"/>
</dbReference>
<gene>
    <name evidence="1" type="ORF">HNR46_000011</name>
</gene>
<comment type="caution">
    <text evidence="1">The sequence shown here is derived from an EMBL/GenBank/DDBJ whole genome shotgun (WGS) entry which is preliminary data.</text>
</comment>
<dbReference type="EMBL" id="JACHFD010000001">
    <property type="protein sequence ID" value="MBB5349790.1"/>
    <property type="molecule type" value="Genomic_DNA"/>
</dbReference>
<protein>
    <submittedName>
        <fullName evidence="1">Uncharacterized protein</fullName>
    </submittedName>
</protein>
<dbReference type="Proteomes" id="UP000557717">
    <property type="component" value="Unassembled WGS sequence"/>
</dbReference>
<keyword evidence="2" id="KW-1185">Reference proteome</keyword>
<dbReference type="AlphaFoldDB" id="A0A840V764"/>
<sequence length="85" mass="9299">MRSLYLFLPVAALSWTSCQPLNGVDPLDSGELAAEAMPISTSIDGLDQRRASDERMERYDLGGLQVVDPDPELRVTSGIDARSDF</sequence>
<organism evidence="1 2">
    <name type="scientific">Haloferula luteola</name>
    <dbReference type="NCBI Taxonomy" id="595692"/>
    <lineage>
        <taxon>Bacteria</taxon>
        <taxon>Pseudomonadati</taxon>
        <taxon>Verrucomicrobiota</taxon>
        <taxon>Verrucomicrobiia</taxon>
        <taxon>Verrucomicrobiales</taxon>
        <taxon>Verrucomicrobiaceae</taxon>
        <taxon>Haloferula</taxon>
    </lineage>
</organism>
<name>A0A840V764_9BACT</name>
<dbReference type="RefSeq" id="WP_184014612.1">
    <property type="nucleotide sequence ID" value="NZ_JACHFD010000001.1"/>
</dbReference>
<proteinExistence type="predicted"/>
<evidence type="ECO:0000313" key="1">
    <source>
        <dbReference type="EMBL" id="MBB5349790.1"/>
    </source>
</evidence>
<accession>A0A840V764</accession>
<reference evidence="1 2" key="1">
    <citation type="submission" date="2020-08" db="EMBL/GenBank/DDBJ databases">
        <title>Genomic Encyclopedia of Type Strains, Phase IV (KMG-IV): sequencing the most valuable type-strain genomes for metagenomic binning, comparative biology and taxonomic classification.</title>
        <authorList>
            <person name="Goeker M."/>
        </authorList>
    </citation>
    <scope>NUCLEOTIDE SEQUENCE [LARGE SCALE GENOMIC DNA]</scope>
    <source>
        <strain evidence="1 2">YC6886</strain>
    </source>
</reference>
<evidence type="ECO:0000313" key="2">
    <source>
        <dbReference type="Proteomes" id="UP000557717"/>
    </source>
</evidence>